<dbReference type="STRING" id="696762.PFRI_38080"/>
<comment type="caution">
    <text evidence="2">The sequence shown here is derived from an EMBL/GenBank/DDBJ whole genome shotgun (WGS) entry which is preliminary data.</text>
</comment>
<dbReference type="InterPro" id="IPR010412">
    <property type="entry name" value="DUF1007"/>
</dbReference>
<evidence type="ECO:0000313" key="2">
    <source>
        <dbReference type="EMBL" id="OJI91987.1"/>
    </source>
</evidence>
<evidence type="ECO:0000313" key="3">
    <source>
        <dbReference type="Proteomes" id="UP000184514"/>
    </source>
</evidence>
<feature type="signal peptide" evidence="1">
    <location>
        <begin position="1"/>
        <end position="21"/>
    </location>
</feature>
<dbReference type="Pfam" id="PF06226">
    <property type="entry name" value="DUF1007"/>
    <property type="match status" value="1"/>
</dbReference>
<reference evidence="2 3" key="1">
    <citation type="submission" date="2016-10" db="EMBL/GenBank/DDBJ databases">
        <title>Genome sequence of Planktotalea frisia SH6-1.</title>
        <authorList>
            <person name="Poehlein A."/>
            <person name="Bakenhus I."/>
            <person name="Voget S."/>
            <person name="Brinkhoff T."/>
            <person name="Simon M."/>
        </authorList>
    </citation>
    <scope>NUCLEOTIDE SEQUENCE [LARGE SCALE GENOMIC DNA]</scope>
    <source>
        <strain evidence="2 3">SH6-1</strain>
    </source>
</reference>
<dbReference type="Proteomes" id="UP000184514">
    <property type="component" value="Unassembled WGS sequence"/>
</dbReference>
<organism evidence="2 3">
    <name type="scientific">Planktotalea frisia</name>
    <dbReference type="NCBI Taxonomy" id="696762"/>
    <lineage>
        <taxon>Bacteria</taxon>
        <taxon>Pseudomonadati</taxon>
        <taxon>Pseudomonadota</taxon>
        <taxon>Alphaproteobacteria</taxon>
        <taxon>Rhodobacterales</taxon>
        <taxon>Paracoccaceae</taxon>
        <taxon>Planktotalea</taxon>
    </lineage>
</organism>
<keyword evidence="3" id="KW-1185">Reference proteome</keyword>
<dbReference type="EMBL" id="MLCB01000206">
    <property type="protein sequence ID" value="OJI91987.1"/>
    <property type="molecule type" value="Genomic_DNA"/>
</dbReference>
<evidence type="ECO:0000256" key="1">
    <source>
        <dbReference type="SAM" id="SignalP"/>
    </source>
</evidence>
<dbReference type="RefSeq" id="WP_072632285.1">
    <property type="nucleotide sequence ID" value="NZ_MLCB01000206.1"/>
</dbReference>
<name>A0A1L9NRU7_9RHOB</name>
<proteinExistence type="predicted"/>
<keyword evidence="1" id="KW-0732">Signal</keyword>
<accession>A0A1L9NRU7</accession>
<protein>
    <recommendedName>
        <fullName evidence="4">DUF1007 family protein</fullName>
    </recommendedName>
</protein>
<dbReference type="OrthoDB" id="1679673at2"/>
<gene>
    <name evidence="2" type="ORF">PFRI_38080</name>
</gene>
<evidence type="ECO:0008006" key="4">
    <source>
        <dbReference type="Google" id="ProtNLM"/>
    </source>
</evidence>
<feature type="chain" id="PRO_5013086646" description="DUF1007 family protein" evidence="1">
    <location>
        <begin position="22"/>
        <end position="215"/>
    </location>
</feature>
<dbReference type="AlphaFoldDB" id="A0A1L9NRU7"/>
<sequence>MSHRFWGLLFVVMCLGGPAKAHPHVFVDARTGFIFGTDGQLEALRISWTYDEFTTLILFESLNLDFDGDGQFNDADRAAVIDGETNWDPEYKGDVYLEVAGQDYPLGRPEAAAVTLESNQVEVSFDLLMSQPVRIEGATAFLRLYDPVFFYAYAILPAKDPIALPEGCQAQIVPFEPNATENALQETLTALGREEAPTQENVGRLFSDEVRLTCG</sequence>